<dbReference type="EMBL" id="CP000434">
    <property type="protein sequence ID" value="ABH00950.1"/>
    <property type="molecule type" value="Genomic_DNA"/>
</dbReference>
<dbReference type="KEGG" id="rha:RHA1_ro11303"/>
<geneLocation type="plasmid" evidence="1 2">
    <name>pRHL3</name>
</geneLocation>
<dbReference type="HOGENOM" id="CLU_2424942_0_0_11"/>
<reference evidence="2" key="1">
    <citation type="journal article" date="2006" name="Proc. Natl. Acad. Sci. U.S.A.">
        <title>The complete genome of Rhodococcus sp. RHA1 provides insights into a catabolic powerhouse.</title>
        <authorList>
            <person name="McLeod M.P."/>
            <person name="Warren R.L."/>
            <person name="Hsiao W.W.L."/>
            <person name="Araki N."/>
            <person name="Myhre M."/>
            <person name="Fernandes C."/>
            <person name="Miyazawa D."/>
            <person name="Wong W."/>
            <person name="Lillquist A.L."/>
            <person name="Wang D."/>
            <person name="Dosanjh M."/>
            <person name="Hara H."/>
            <person name="Petrescu A."/>
            <person name="Morin R.D."/>
            <person name="Yang G."/>
            <person name="Stott J.M."/>
            <person name="Schein J.E."/>
            <person name="Shin H."/>
            <person name="Smailus D."/>
            <person name="Siddiqui A.S."/>
            <person name="Marra M.A."/>
            <person name="Jones S.J.M."/>
            <person name="Holt R."/>
            <person name="Brinkman F.S.L."/>
            <person name="Miyauchi K."/>
            <person name="Fukuda M."/>
            <person name="Davies J.E."/>
            <person name="Mohn W.W."/>
            <person name="Eltis L.D."/>
        </authorList>
    </citation>
    <scope>NUCLEOTIDE SEQUENCE [LARGE SCALE GENOMIC DNA]</scope>
    <source>
        <strain evidence="2">RHA1</strain>
    </source>
</reference>
<evidence type="ECO:0000313" key="2">
    <source>
        <dbReference type="Proteomes" id="UP000008710"/>
    </source>
</evidence>
<sequence>MSAFGRALGKFHTLMEETADQFTETLRQWFAFPGRLVPDAGGGRALAHDRGPGARGAGGDVPVRCLPVSMWQGAAFGVVQAVNTWAHHKHP</sequence>
<evidence type="ECO:0000313" key="1">
    <source>
        <dbReference type="EMBL" id="ABH00950.1"/>
    </source>
</evidence>
<name>Q0RUT6_RHOJR</name>
<proteinExistence type="predicted"/>
<dbReference type="Proteomes" id="UP000008710">
    <property type="component" value="Plasmid pRHL3"/>
</dbReference>
<gene>
    <name evidence="1" type="ordered locus">RHA1_ro11303</name>
</gene>
<protein>
    <submittedName>
        <fullName evidence="1">Uncharacterized protein</fullName>
    </submittedName>
</protein>
<keyword evidence="1" id="KW-0614">Plasmid</keyword>
<organism evidence="1 2">
    <name type="scientific">Rhodococcus jostii (strain RHA1)</name>
    <dbReference type="NCBI Taxonomy" id="101510"/>
    <lineage>
        <taxon>Bacteria</taxon>
        <taxon>Bacillati</taxon>
        <taxon>Actinomycetota</taxon>
        <taxon>Actinomycetes</taxon>
        <taxon>Mycobacteriales</taxon>
        <taxon>Nocardiaceae</taxon>
        <taxon>Rhodococcus</taxon>
    </lineage>
</organism>
<accession>Q0RUT6</accession>
<dbReference type="AlphaFoldDB" id="Q0RUT6"/>